<organism evidence="2 3">
    <name type="scientific">Caminicella sporogenes DSM 14501</name>
    <dbReference type="NCBI Taxonomy" id="1121266"/>
    <lineage>
        <taxon>Bacteria</taxon>
        <taxon>Bacillati</taxon>
        <taxon>Bacillota</taxon>
        <taxon>Clostridia</taxon>
        <taxon>Peptostreptococcales</taxon>
        <taxon>Caminicellaceae</taxon>
        <taxon>Caminicella</taxon>
    </lineage>
</organism>
<evidence type="ECO:0000313" key="2">
    <source>
        <dbReference type="EMBL" id="SHJ67432.1"/>
    </source>
</evidence>
<sequence>MKNKIYSLLGFAQKSKNLFSGENTCEIYIKKKVIKLIIIAEDASHNTLKKMINLCNSNGIPYIIFGNRDMLSKSIGKINRTVFGIKDENFAKKILEIAELLNIERSV</sequence>
<name>A0A1M6L8B1_9FIRM</name>
<reference evidence="2 3" key="1">
    <citation type="submission" date="2016-11" db="EMBL/GenBank/DDBJ databases">
        <authorList>
            <person name="Jaros S."/>
            <person name="Januszkiewicz K."/>
            <person name="Wedrychowicz H."/>
        </authorList>
    </citation>
    <scope>NUCLEOTIDE SEQUENCE [LARGE SCALE GENOMIC DNA]</scope>
    <source>
        <strain evidence="2 3">DSM 14501</strain>
    </source>
</reference>
<evidence type="ECO:0000259" key="1">
    <source>
        <dbReference type="Pfam" id="PF01248"/>
    </source>
</evidence>
<dbReference type="SUPFAM" id="SSF55315">
    <property type="entry name" value="L30e-like"/>
    <property type="match status" value="1"/>
</dbReference>
<dbReference type="Gene3D" id="3.30.1330.30">
    <property type="match status" value="1"/>
</dbReference>
<dbReference type="InterPro" id="IPR004038">
    <property type="entry name" value="Ribosomal_eL8/eL30/eS12/Gad45"/>
</dbReference>
<dbReference type="Pfam" id="PF01248">
    <property type="entry name" value="Ribosomal_L7Ae"/>
    <property type="match status" value="1"/>
</dbReference>
<dbReference type="EMBL" id="FRAJ01000003">
    <property type="protein sequence ID" value="SHJ67432.1"/>
    <property type="molecule type" value="Genomic_DNA"/>
</dbReference>
<evidence type="ECO:0000313" key="3">
    <source>
        <dbReference type="Proteomes" id="UP000184082"/>
    </source>
</evidence>
<proteinExistence type="predicted"/>
<dbReference type="InterPro" id="IPR029064">
    <property type="entry name" value="Ribosomal_eL30-like_sf"/>
</dbReference>
<dbReference type="Proteomes" id="UP000184082">
    <property type="component" value="Unassembled WGS sequence"/>
</dbReference>
<dbReference type="AlphaFoldDB" id="A0A1M6L8B1"/>
<keyword evidence="2" id="KW-0689">Ribosomal protein</keyword>
<keyword evidence="3" id="KW-1185">Reference proteome</keyword>
<feature type="domain" description="Ribosomal protein eL8/eL30/eS12/Gadd45" evidence="1">
    <location>
        <begin position="4"/>
        <end position="93"/>
    </location>
</feature>
<gene>
    <name evidence="2" type="ORF">SAMN02745883_00113</name>
</gene>
<protein>
    <submittedName>
        <fullName evidence="2">Ribosomal protein L7Ae</fullName>
    </submittedName>
</protein>
<dbReference type="RefSeq" id="WP_072965433.1">
    <property type="nucleotide sequence ID" value="NZ_FRAJ01000003.1"/>
</dbReference>
<dbReference type="STRING" id="1121266.SAMN02745883_00113"/>
<keyword evidence="2" id="KW-0687">Ribonucleoprotein</keyword>
<accession>A0A1M6L8B1</accession>
<dbReference type="GO" id="GO:0005840">
    <property type="term" value="C:ribosome"/>
    <property type="evidence" value="ECO:0007669"/>
    <property type="project" value="UniProtKB-KW"/>
</dbReference>